<dbReference type="AlphaFoldDB" id="A0A382UF97"/>
<feature type="non-terminal residue" evidence="1">
    <location>
        <position position="25"/>
    </location>
</feature>
<name>A0A382UF97_9ZZZZ</name>
<proteinExistence type="predicted"/>
<evidence type="ECO:0000313" key="1">
    <source>
        <dbReference type="EMBL" id="SVD32368.1"/>
    </source>
</evidence>
<sequence>MPRTEASFLELFQTEAAKSILYKKP</sequence>
<reference evidence="1" key="1">
    <citation type="submission" date="2018-05" db="EMBL/GenBank/DDBJ databases">
        <authorList>
            <person name="Lanie J.A."/>
            <person name="Ng W.-L."/>
            <person name="Kazmierczak K.M."/>
            <person name="Andrzejewski T.M."/>
            <person name="Davidsen T.M."/>
            <person name="Wayne K.J."/>
            <person name="Tettelin H."/>
            <person name="Glass J.I."/>
            <person name="Rusch D."/>
            <person name="Podicherti R."/>
            <person name="Tsui H.-C.T."/>
            <person name="Winkler M.E."/>
        </authorList>
    </citation>
    <scope>NUCLEOTIDE SEQUENCE</scope>
</reference>
<organism evidence="1">
    <name type="scientific">marine metagenome</name>
    <dbReference type="NCBI Taxonomy" id="408172"/>
    <lineage>
        <taxon>unclassified sequences</taxon>
        <taxon>metagenomes</taxon>
        <taxon>ecological metagenomes</taxon>
    </lineage>
</organism>
<dbReference type="EMBL" id="UINC01143439">
    <property type="protein sequence ID" value="SVD32368.1"/>
    <property type="molecule type" value="Genomic_DNA"/>
</dbReference>
<accession>A0A382UF97</accession>
<gene>
    <name evidence="1" type="ORF">METZ01_LOCUS385222</name>
</gene>
<protein>
    <submittedName>
        <fullName evidence="1">Uncharacterized protein</fullName>
    </submittedName>
</protein>